<sequence>MDAKKDIILNNYLNNVYELYKNIKVWLKEKNLLFKEQDIEIYEENSGKYHVSKLLVTDEKNNQIAEILPVGAWTIGADGRIDLTGKFDQQILIYLKNNSNHLSTASANKENGELKNNYSLYKGVDQDGWYWIEYTRFGKAHVLNKGLFFDLLSEISDHEF</sequence>
<protein>
    <submittedName>
        <fullName evidence="1">Uncharacterized protein</fullName>
    </submittedName>
</protein>
<dbReference type="EMBL" id="CP061799">
    <property type="protein sequence ID" value="QTA78107.1"/>
    <property type="molecule type" value="Genomic_DNA"/>
</dbReference>
<organism evidence="1 2">
    <name type="scientific">Desulfonema limicola</name>
    <dbReference type="NCBI Taxonomy" id="45656"/>
    <lineage>
        <taxon>Bacteria</taxon>
        <taxon>Pseudomonadati</taxon>
        <taxon>Thermodesulfobacteriota</taxon>
        <taxon>Desulfobacteria</taxon>
        <taxon>Desulfobacterales</taxon>
        <taxon>Desulfococcaceae</taxon>
        <taxon>Desulfonema</taxon>
    </lineage>
</organism>
<dbReference type="KEGG" id="dli:dnl_03190"/>
<proteinExistence type="predicted"/>
<dbReference type="RefSeq" id="WP_207690008.1">
    <property type="nucleotide sequence ID" value="NZ_CP061799.1"/>
</dbReference>
<reference evidence="1" key="1">
    <citation type="journal article" date="2021" name="Microb. Physiol.">
        <title>Proteogenomic Insights into the Physiology of Marine, Sulfate-Reducing, Filamentous Desulfonema limicola and Desulfonema magnum.</title>
        <authorList>
            <person name="Schnaars V."/>
            <person name="Wohlbrand L."/>
            <person name="Scheve S."/>
            <person name="Hinrichs C."/>
            <person name="Reinhardt R."/>
            <person name="Rabus R."/>
        </authorList>
    </citation>
    <scope>NUCLEOTIDE SEQUENCE</scope>
    <source>
        <strain evidence="1">5ac10</strain>
    </source>
</reference>
<name>A0A975B3H5_9BACT</name>
<dbReference type="Proteomes" id="UP000663720">
    <property type="component" value="Chromosome"/>
</dbReference>
<gene>
    <name evidence="1" type="ORF">dnl_03190</name>
</gene>
<accession>A0A975B3H5</accession>
<evidence type="ECO:0000313" key="1">
    <source>
        <dbReference type="EMBL" id="QTA78107.1"/>
    </source>
</evidence>
<evidence type="ECO:0000313" key="2">
    <source>
        <dbReference type="Proteomes" id="UP000663720"/>
    </source>
</evidence>
<dbReference type="AlphaFoldDB" id="A0A975B3H5"/>
<keyword evidence="2" id="KW-1185">Reference proteome</keyword>